<dbReference type="InterPro" id="IPR002125">
    <property type="entry name" value="CMP_dCMP_dom"/>
</dbReference>
<dbReference type="PROSITE" id="PS00903">
    <property type="entry name" value="CYT_DCMP_DEAMINASES_1"/>
    <property type="match status" value="1"/>
</dbReference>
<feature type="binding site" evidence="6">
    <location>
        <position position="101"/>
    </location>
    <ligand>
        <name>Zn(2+)</name>
        <dbReference type="ChEBI" id="CHEBI:29105"/>
        <note>catalytic</note>
    </ligand>
</feature>
<feature type="binding site" evidence="6">
    <location>
        <position position="98"/>
    </location>
    <ligand>
        <name>Zn(2+)</name>
        <dbReference type="ChEBI" id="CHEBI:29105"/>
        <note>catalytic</note>
    </ligand>
</feature>
<gene>
    <name evidence="8" type="ORF">QSPPMHGG_CDS0022</name>
</gene>
<dbReference type="PANTHER" id="PTHR11086:SF18">
    <property type="entry name" value="DEOXYCYTIDYLATE DEAMINASE"/>
    <property type="match status" value="1"/>
</dbReference>
<dbReference type="InterPro" id="IPR016192">
    <property type="entry name" value="APOBEC/CMP_deaminase_Zn-bd"/>
</dbReference>
<dbReference type="InterPro" id="IPR016193">
    <property type="entry name" value="Cytidine_deaminase-like"/>
</dbReference>
<name>A0AAU8GHC3_9CAUD</name>
<comment type="similarity">
    <text evidence="1">Belongs to the cytidine and deoxycytidylate deaminase family.</text>
</comment>
<keyword evidence="2 6" id="KW-0479">Metal-binding</keyword>
<organism evidence="8">
    <name type="scientific">Salmonella phage vB_SEnST11_KE26</name>
    <dbReference type="NCBI Taxonomy" id="3161177"/>
    <lineage>
        <taxon>Viruses</taxon>
        <taxon>Duplodnaviria</taxon>
        <taxon>Heunggongvirae</taxon>
        <taxon>Uroviricota</taxon>
        <taxon>Caudoviricetes</taxon>
        <taxon>Rosemountvirus</taxon>
    </lineage>
</organism>
<dbReference type="InterPro" id="IPR016473">
    <property type="entry name" value="dCMP_deaminase"/>
</dbReference>
<evidence type="ECO:0000256" key="1">
    <source>
        <dbReference type="ARBA" id="ARBA00006576"/>
    </source>
</evidence>
<dbReference type="GO" id="GO:0004132">
    <property type="term" value="F:dCMP deaminase activity"/>
    <property type="evidence" value="ECO:0007669"/>
    <property type="project" value="InterPro"/>
</dbReference>
<dbReference type="InterPro" id="IPR015517">
    <property type="entry name" value="dCMP_deaminase-rel"/>
</dbReference>
<evidence type="ECO:0000256" key="4">
    <source>
        <dbReference type="ARBA" id="ARBA00022833"/>
    </source>
</evidence>
<dbReference type="PROSITE" id="PS51747">
    <property type="entry name" value="CYT_DCMP_DEAMINASES_2"/>
    <property type="match status" value="1"/>
</dbReference>
<sequence length="156" mass="17618">MNIQKWDKRFLEMAALVASWSKDPKRQVGCVIVDQNKRIVSTGYNGLPTQLDAIKEVSNELKNALTIHAEVNALANIRSELDTYSLGPVTVYVTYPPCEHCAKMLTSNLNVKRVVFRSHEASQSKWKDSMACALEHLERSGAGFDEYNSRDLEEKD</sequence>
<feature type="active site" description="Proton donor" evidence="5">
    <location>
        <position position="70"/>
    </location>
</feature>
<dbReference type="SUPFAM" id="SSF53927">
    <property type="entry name" value="Cytidine deaminase-like"/>
    <property type="match status" value="1"/>
</dbReference>
<evidence type="ECO:0000256" key="2">
    <source>
        <dbReference type="ARBA" id="ARBA00022723"/>
    </source>
</evidence>
<accession>A0AAU8GHC3</accession>
<dbReference type="Gene3D" id="3.40.140.10">
    <property type="entry name" value="Cytidine Deaminase, domain 2"/>
    <property type="match status" value="1"/>
</dbReference>
<comment type="cofactor">
    <cofactor evidence="6">
        <name>Zn(2+)</name>
        <dbReference type="ChEBI" id="CHEBI:29105"/>
    </cofactor>
</comment>
<feature type="binding site" evidence="6">
    <location>
        <position position="68"/>
    </location>
    <ligand>
        <name>Zn(2+)</name>
        <dbReference type="ChEBI" id="CHEBI:29105"/>
        <note>catalytic</note>
    </ligand>
</feature>
<dbReference type="PANTHER" id="PTHR11086">
    <property type="entry name" value="DEOXYCYTIDYLATE DEAMINASE-RELATED"/>
    <property type="match status" value="1"/>
</dbReference>
<evidence type="ECO:0000259" key="7">
    <source>
        <dbReference type="PROSITE" id="PS51747"/>
    </source>
</evidence>
<evidence type="ECO:0000256" key="3">
    <source>
        <dbReference type="ARBA" id="ARBA00022801"/>
    </source>
</evidence>
<dbReference type="PIRSF" id="PIRSF006019">
    <property type="entry name" value="dCMP_deaminase"/>
    <property type="match status" value="1"/>
</dbReference>
<proteinExistence type="inferred from homology"/>
<dbReference type="EMBL" id="PP856725">
    <property type="protein sequence ID" value="XCH40878.1"/>
    <property type="molecule type" value="Genomic_DNA"/>
</dbReference>
<evidence type="ECO:0000256" key="6">
    <source>
        <dbReference type="PIRSR" id="PIRSR006019-2"/>
    </source>
</evidence>
<feature type="domain" description="CMP/dCMP-type deaminase" evidence="7">
    <location>
        <begin position="5"/>
        <end position="145"/>
    </location>
</feature>
<keyword evidence="3" id="KW-0378">Hydrolase</keyword>
<evidence type="ECO:0000313" key="8">
    <source>
        <dbReference type="EMBL" id="XCH40878.1"/>
    </source>
</evidence>
<evidence type="ECO:0000256" key="5">
    <source>
        <dbReference type="PIRSR" id="PIRSR006019-1"/>
    </source>
</evidence>
<reference evidence="8" key="1">
    <citation type="submission" date="2024-05" db="EMBL/GenBank/DDBJ databases">
        <authorList>
            <person name="Mugo M.M."/>
            <person name="Musyoki A.M."/>
            <person name="Makumi A.M."/>
            <person name="Mutai I."/>
            <person name="Drechsel O."/>
            <person name="Kering K.K."/>
            <person name="Muturi P."/>
            <person name="Mbae C.K."/>
            <person name="Kariuki S.M."/>
        </authorList>
    </citation>
    <scope>NUCLEOTIDE SEQUENCE</scope>
</reference>
<dbReference type="GO" id="GO:0008270">
    <property type="term" value="F:zinc ion binding"/>
    <property type="evidence" value="ECO:0007669"/>
    <property type="project" value="InterPro"/>
</dbReference>
<dbReference type="Pfam" id="PF00383">
    <property type="entry name" value="dCMP_cyt_deam_1"/>
    <property type="match status" value="1"/>
</dbReference>
<protein>
    <submittedName>
        <fullName evidence="8">dCMP deaminase</fullName>
    </submittedName>
</protein>
<dbReference type="GO" id="GO:0006220">
    <property type="term" value="P:pyrimidine nucleotide metabolic process"/>
    <property type="evidence" value="ECO:0007669"/>
    <property type="project" value="InterPro"/>
</dbReference>
<keyword evidence="4 6" id="KW-0862">Zinc</keyword>